<dbReference type="EMBL" id="CP002830">
    <property type="protein sequence ID" value="AEI68517.1"/>
    <property type="molecule type" value="Genomic_DNA"/>
</dbReference>
<reference evidence="6 7" key="1">
    <citation type="journal article" date="2011" name="J. Bacteriol.">
        <title>Genome sequence of the halotolerant marine bacterium Myxococcus fulvus HW-1.</title>
        <authorList>
            <person name="Li Z.F."/>
            <person name="Li X."/>
            <person name="Liu H."/>
            <person name="Liu X."/>
            <person name="Han K."/>
            <person name="Wu Z.H."/>
            <person name="Hu W."/>
            <person name="Li F.F."/>
            <person name="Li Y.Z."/>
        </authorList>
    </citation>
    <scope>NUCLEOTIDE SEQUENCE [LARGE SCALE GENOMIC DNA]</scope>
    <source>
        <strain evidence="7">ATCC BAA-855 / HW-1</strain>
    </source>
</reference>
<dbReference type="KEGG" id="mfu:LILAB_33180"/>
<dbReference type="AlphaFoldDB" id="F8CDM7"/>
<evidence type="ECO:0000256" key="1">
    <source>
        <dbReference type="ARBA" id="ARBA00002190"/>
    </source>
</evidence>
<keyword evidence="4" id="KW-0238">DNA-binding</keyword>
<protein>
    <recommendedName>
        <fullName evidence="8">IS256 family transposase</fullName>
    </recommendedName>
</protein>
<name>F8CDM7_MYXFH</name>
<dbReference type="HOGENOM" id="CLU_2936762_0_0_7"/>
<dbReference type="InterPro" id="IPR001207">
    <property type="entry name" value="Transposase_mutator"/>
</dbReference>
<evidence type="ECO:0000256" key="2">
    <source>
        <dbReference type="ARBA" id="ARBA00010961"/>
    </source>
</evidence>
<evidence type="ECO:0000313" key="7">
    <source>
        <dbReference type="Proteomes" id="UP000000488"/>
    </source>
</evidence>
<evidence type="ECO:0000256" key="5">
    <source>
        <dbReference type="ARBA" id="ARBA00023172"/>
    </source>
</evidence>
<dbReference type="Pfam" id="PF00872">
    <property type="entry name" value="Transposase_mut"/>
    <property type="match status" value="1"/>
</dbReference>
<dbReference type="Proteomes" id="UP000000488">
    <property type="component" value="Chromosome"/>
</dbReference>
<gene>
    <name evidence="6" type="ordered locus">LILAB_33180</name>
</gene>
<evidence type="ECO:0008006" key="8">
    <source>
        <dbReference type="Google" id="ProtNLM"/>
    </source>
</evidence>
<organism evidence="6 7">
    <name type="scientific">Myxococcus fulvus (strain ATCC BAA-855 / HW-1)</name>
    <dbReference type="NCBI Taxonomy" id="483219"/>
    <lineage>
        <taxon>Bacteria</taxon>
        <taxon>Pseudomonadati</taxon>
        <taxon>Myxococcota</taxon>
        <taxon>Myxococcia</taxon>
        <taxon>Myxococcales</taxon>
        <taxon>Cystobacterineae</taxon>
        <taxon>Myxococcaceae</taxon>
        <taxon>Myxococcus</taxon>
    </lineage>
</organism>
<comment type="similarity">
    <text evidence="2">Belongs to the transposase mutator family.</text>
</comment>
<keyword evidence="3" id="KW-0815">Transposition</keyword>
<sequence>MKKVTEFVPPTQEEVGADLRALFRQAIRMTLTTLLEEEVELLVGAGRFSRVEGRQDVRNGSYRRGLTT</sequence>
<dbReference type="GO" id="GO:0006313">
    <property type="term" value="P:DNA transposition"/>
    <property type="evidence" value="ECO:0007669"/>
    <property type="project" value="InterPro"/>
</dbReference>
<evidence type="ECO:0000256" key="4">
    <source>
        <dbReference type="ARBA" id="ARBA00023125"/>
    </source>
</evidence>
<dbReference type="GO" id="GO:0003677">
    <property type="term" value="F:DNA binding"/>
    <property type="evidence" value="ECO:0007669"/>
    <property type="project" value="UniProtKB-KW"/>
</dbReference>
<accession>F8CDM7</accession>
<dbReference type="GO" id="GO:0004803">
    <property type="term" value="F:transposase activity"/>
    <property type="evidence" value="ECO:0007669"/>
    <property type="project" value="InterPro"/>
</dbReference>
<comment type="function">
    <text evidence="1">Required for the transposition of the insertion element.</text>
</comment>
<proteinExistence type="inferred from homology"/>
<evidence type="ECO:0000256" key="3">
    <source>
        <dbReference type="ARBA" id="ARBA00022578"/>
    </source>
</evidence>
<keyword evidence="5" id="KW-0233">DNA recombination</keyword>
<evidence type="ECO:0000313" key="6">
    <source>
        <dbReference type="EMBL" id="AEI68517.1"/>
    </source>
</evidence>